<reference evidence="5" key="1">
    <citation type="submission" date="2024-04" db="EMBL/GenBank/DDBJ databases">
        <authorList>
            <person name="Shaw F."/>
            <person name="Minotto A."/>
        </authorList>
    </citation>
    <scope>NUCLEOTIDE SEQUENCE [LARGE SCALE GENOMIC DNA]</scope>
</reference>
<organism evidence="4 5">
    <name type="scientific">Somion occarium</name>
    <dbReference type="NCBI Taxonomy" id="3059160"/>
    <lineage>
        <taxon>Eukaryota</taxon>
        <taxon>Fungi</taxon>
        <taxon>Dikarya</taxon>
        <taxon>Basidiomycota</taxon>
        <taxon>Agaricomycotina</taxon>
        <taxon>Agaricomycetes</taxon>
        <taxon>Polyporales</taxon>
        <taxon>Cerrenaceae</taxon>
        <taxon>Somion</taxon>
    </lineage>
</organism>
<dbReference type="InterPro" id="IPR017853">
    <property type="entry name" value="GH"/>
</dbReference>
<dbReference type="InterPro" id="IPR053183">
    <property type="entry name" value="ASL1"/>
</dbReference>
<keyword evidence="2" id="KW-0732">Signal</keyword>
<feature type="compositionally biased region" description="Basic residues" evidence="1">
    <location>
        <begin position="24"/>
        <end position="33"/>
    </location>
</feature>
<evidence type="ECO:0000313" key="4">
    <source>
        <dbReference type="EMBL" id="CAL1710624.1"/>
    </source>
</evidence>
<evidence type="ECO:0000256" key="1">
    <source>
        <dbReference type="SAM" id="MobiDB-lite"/>
    </source>
</evidence>
<keyword evidence="5" id="KW-1185">Reference proteome</keyword>
<dbReference type="Gene3D" id="3.20.20.80">
    <property type="entry name" value="Glycosidases"/>
    <property type="match status" value="1"/>
</dbReference>
<dbReference type="PANTHER" id="PTHR34154:SF10">
    <property type="entry name" value="ASL1-LIKE GLYCOSYL HYDROLASE CATALYTIC DOMAIN-CONTAINING PROTEIN"/>
    <property type="match status" value="1"/>
</dbReference>
<sequence length="301" mass="32267">MKFSVTLVSLTLLLAGSVEAAHVKRGNNHRRHNGPSATFIAPTSQPTATAIPSPAPSSPSTGDGASKRGLAFNDVNLTKNFNSPKVTWAYNWASSHQGDLPGGVEFVPMLWSADGSKTNVWQDDATAAIASGSKYLLAFNEPDLGAQANMSPEVAAEAYKTYVNPFAGKAKLIAPAITNGGAPMGTDWLDRFLAACGTDCHIDGFAFHIYDSASNTDYFKTYISDFVSKYSKDGKECLLTEFGASGSSEEQQQFLNQILPVLDSLDGLTHYAYFGTLPDFLPLLPFFHTLIRTVTAFTVGC</sequence>
<gene>
    <name evidence="4" type="ORF">GFSPODELE1_LOCUS7917</name>
</gene>
<protein>
    <recommendedName>
        <fullName evidence="3">Asl1-like glycosyl hydrolase catalytic domain-containing protein</fullName>
    </recommendedName>
</protein>
<feature type="compositionally biased region" description="Low complexity" evidence="1">
    <location>
        <begin position="41"/>
        <end position="52"/>
    </location>
</feature>
<dbReference type="Proteomes" id="UP001497453">
    <property type="component" value="Chromosome 6"/>
</dbReference>
<accession>A0ABP1DUF8</accession>
<feature type="chain" id="PRO_5045434171" description="Asl1-like glycosyl hydrolase catalytic domain-containing protein" evidence="2">
    <location>
        <begin position="21"/>
        <end position="301"/>
    </location>
</feature>
<dbReference type="EMBL" id="OZ037949">
    <property type="protein sequence ID" value="CAL1710624.1"/>
    <property type="molecule type" value="Genomic_DNA"/>
</dbReference>
<feature type="domain" description="Asl1-like glycosyl hydrolase catalytic" evidence="3">
    <location>
        <begin position="69"/>
        <end position="275"/>
    </location>
</feature>
<feature type="signal peptide" evidence="2">
    <location>
        <begin position="1"/>
        <end position="20"/>
    </location>
</feature>
<evidence type="ECO:0000256" key="2">
    <source>
        <dbReference type="SAM" id="SignalP"/>
    </source>
</evidence>
<proteinExistence type="predicted"/>
<dbReference type="InterPro" id="IPR024655">
    <property type="entry name" value="Asl1_glyco_hydro_catalytic"/>
</dbReference>
<dbReference type="SUPFAM" id="SSF51445">
    <property type="entry name" value="(Trans)glycosidases"/>
    <property type="match status" value="1"/>
</dbReference>
<dbReference type="PANTHER" id="PTHR34154">
    <property type="entry name" value="ALKALI-SENSITIVE LINKAGE PROTEIN 1"/>
    <property type="match status" value="1"/>
</dbReference>
<evidence type="ECO:0000313" key="5">
    <source>
        <dbReference type="Proteomes" id="UP001497453"/>
    </source>
</evidence>
<evidence type="ECO:0000259" key="3">
    <source>
        <dbReference type="Pfam" id="PF11790"/>
    </source>
</evidence>
<dbReference type="Pfam" id="PF11790">
    <property type="entry name" value="Glyco_hydro_cc"/>
    <property type="match status" value="1"/>
</dbReference>
<name>A0ABP1DUF8_9APHY</name>
<feature type="region of interest" description="Disordered" evidence="1">
    <location>
        <begin position="24"/>
        <end position="69"/>
    </location>
</feature>